<keyword evidence="2" id="KW-1185">Reference proteome</keyword>
<feature type="non-terminal residue" evidence="1">
    <location>
        <position position="64"/>
    </location>
</feature>
<evidence type="ECO:0000313" key="1">
    <source>
        <dbReference type="EMBL" id="GFS79357.1"/>
    </source>
</evidence>
<evidence type="ECO:0000313" key="2">
    <source>
        <dbReference type="Proteomes" id="UP000887013"/>
    </source>
</evidence>
<gene>
    <name evidence="1" type="ORF">NPIL_190911</name>
</gene>
<accession>A0A8X6MV33</accession>
<protein>
    <submittedName>
        <fullName evidence="1">Uncharacterized protein</fullName>
    </submittedName>
</protein>
<comment type="caution">
    <text evidence="1">The sequence shown here is derived from an EMBL/GenBank/DDBJ whole genome shotgun (WGS) entry which is preliminary data.</text>
</comment>
<dbReference type="AlphaFoldDB" id="A0A8X6MV33"/>
<dbReference type="Proteomes" id="UP000887013">
    <property type="component" value="Unassembled WGS sequence"/>
</dbReference>
<dbReference type="EMBL" id="BMAW01002589">
    <property type="protein sequence ID" value="GFS79357.1"/>
    <property type="molecule type" value="Genomic_DNA"/>
</dbReference>
<name>A0A8X6MV33_NEPPI</name>
<organism evidence="1 2">
    <name type="scientific">Nephila pilipes</name>
    <name type="common">Giant wood spider</name>
    <name type="synonym">Nephila maculata</name>
    <dbReference type="NCBI Taxonomy" id="299642"/>
    <lineage>
        <taxon>Eukaryota</taxon>
        <taxon>Metazoa</taxon>
        <taxon>Ecdysozoa</taxon>
        <taxon>Arthropoda</taxon>
        <taxon>Chelicerata</taxon>
        <taxon>Arachnida</taxon>
        <taxon>Araneae</taxon>
        <taxon>Araneomorphae</taxon>
        <taxon>Entelegynae</taxon>
        <taxon>Araneoidea</taxon>
        <taxon>Nephilidae</taxon>
        <taxon>Nephila</taxon>
    </lineage>
</organism>
<sequence>MGSHLVAQVISAEAIERKHLLFIDSVILRRKRVANNSIETFPHELVYMLQSGESELMKKCIPSP</sequence>
<reference evidence="1" key="1">
    <citation type="submission" date="2020-08" db="EMBL/GenBank/DDBJ databases">
        <title>Multicomponent nature underlies the extraordinary mechanical properties of spider dragline silk.</title>
        <authorList>
            <person name="Kono N."/>
            <person name="Nakamura H."/>
            <person name="Mori M."/>
            <person name="Yoshida Y."/>
            <person name="Ohtoshi R."/>
            <person name="Malay A.D."/>
            <person name="Moran D.A.P."/>
            <person name="Tomita M."/>
            <person name="Numata K."/>
            <person name="Arakawa K."/>
        </authorList>
    </citation>
    <scope>NUCLEOTIDE SEQUENCE</scope>
</reference>
<proteinExistence type="predicted"/>